<dbReference type="RefSeq" id="WP_230274368.1">
    <property type="nucleotide sequence ID" value="NZ_JAJKFW010000024.1"/>
</dbReference>
<proteinExistence type="predicted"/>
<feature type="compositionally biased region" description="Polar residues" evidence="1">
    <location>
        <begin position="29"/>
        <end position="43"/>
    </location>
</feature>
<dbReference type="EMBL" id="JAJKFW010000024">
    <property type="protein sequence ID" value="MCC9643411.1"/>
    <property type="molecule type" value="Genomic_DNA"/>
</dbReference>
<evidence type="ECO:0000256" key="1">
    <source>
        <dbReference type="SAM" id="MobiDB-lite"/>
    </source>
</evidence>
<organism evidence="2 3">
    <name type="scientific">Rhodopirellula halodulae</name>
    <dbReference type="NCBI Taxonomy" id="2894198"/>
    <lineage>
        <taxon>Bacteria</taxon>
        <taxon>Pseudomonadati</taxon>
        <taxon>Planctomycetota</taxon>
        <taxon>Planctomycetia</taxon>
        <taxon>Pirellulales</taxon>
        <taxon>Pirellulaceae</taxon>
        <taxon>Rhodopirellula</taxon>
    </lineage>
</organism>
<gene>
    <name evidence="2" type="ORF">LOC71_14090</name>
</gene>
<dbReference type="InterPro" id="IPR036034">
    <property type="entry name" value="PDZ_sf"/>
</dbReference>
<name>A0ABS8NIN0_9BACT</name>
<reference evidence="2" key="1">
    <citation type="submission" date="2021-11" db="EMBL/GenBank/DDBJ databases">
        <title>Genome sequence.</title>
        <authorList>
            <person name="Sun Q."/>
        </authorList>
    </citation>
    <scope>NUCLEOTIDE SEQUENCE</scope>
    <source>
        <strain evidence="2">JC740</strain>
    </source>
</reference>
<protein>
    <recommendedName>
        <fullName evidence="4">PDZ domain-containing protein</fullName>
    </recommendedName>
</protein>
<accession>A0ABS8NIN0</accession>
<dbReference type="Proteomes" id="UP001430306">
    <property type="component" value="Unassembled WGS sequence"/>
</dbReference>
<evidence type="ECO:0000313" key="3">
    <source>
        <dbReference type="Proteomes" id="UP001430306"/>
    </source>
</evidence>
<feature type="region of interest" description="Disordered" evidence="1">
    <location>
        <begin position="25"/>
        <end position="46"/>
    </location>
</feature>
<comment type="caution">
    <text evidence="2">The sequence shown here is derived from an EMBL/GenBank/DDBJ whole genome shotgun (WGS) entry which is preliminary data.</text>
</comment>
<dbReference type="Gene3D" id="2.30.42.10">
    <property type="match status" value="1"/>
</dbReference>
<dbReference type="SUPFAM" id="SSF50156">
    <property type="entry name" value="PDZ domain-like"/>
    <property type="match status" value="1"/>
</dbReference>
<sequence>MFISVKSITVAGLIALGVSFGRADEPKSESQAATVDPTVQSEAPSHPQWKVQFTRVPPLLAMHLPMLAGDRGLVVKEVADENADNSLLQEGDVLLAVDGRPVVAGQGVPPMAQANIVVLRRGQSVTLPVHTLPAHTLNGRIHQSHTLQPGFAPYPWLQPRFAAPSVTASAYAGGNESVSVSQNGDQILVEMDLPQLHNGPLRYRGTREQIEEEVRNSNLAPAVRRRVMEAIGQ</sequence>
<keyword evidence="3" id="KW-1185">Reference proteome</keyword>
<evidence type="ECO:0000313" key="2">
    <source>
        <dbReference type="EMBL" id="MCC9643411.1"/>
    </source>
</evidence>
<evidence type="ECO:0008006" key="4">
    <source>
        <dbReference type="Google" id="ProtNLM"/>
    </source>
</evidence>